<organism evidence="4 5">
    <name type="scientific">Amphibalanus amphitrite</name>
    <name type="common">Striped barnacle</name>
    <name type="synonym">Balanus amphitrite</name>
    <dbReference type="NCBI Taxonomy" id="1232801"/>
    <lineage>
        <taxon>Eukaryota</taxon>
        <taxon>Metazoa</taxon>
        <taxon>Ecdysozoa</taxon>
        <taxon>Arthropoda</taxon>
        <taxon>Crustacea</taxon>
        <taxon>Multicrustacea</taxon>
        <taxon>Cirripedia</taxon>
        <taxon>Thoracica</taxon>
        <taxon>Thoracicalcarea</taxon>
        <taxon>Balanomorpha</taxon>
        <taxon>Balanoidea</taxon>
        <taxon>Balanidae</taxon>
        <taxon>Amphibalaninae</taxon>
        <taxon>Amphibalanus</taxon>
    </lineage>
</organism>
<dbReference type="GO" id="GO:0005509">
    <property type="term" value="F:calcium ion binding"/>
    <property type="evidence" value="ECO:0007669"/>
    <property type="project" value="InterPro"/>
</dbReference>
<dbReference type="PROSITE" id="PS50222">
    <property type="entry name" value="EF_HAND_2"/>
    <property type="match status" value="1"/>
</dbReference>
<name>A0A6A4WGD4_AMPAM</name>
<evidence type="ECO:0000313" key="5">
    <source>
        <dbReference type="Proteomes" id="UP000440578"/>
    </source>
</evidence>
<feature type="region of interest" description="Disordered" evidence="2">
    <location>
        <begin position="1"/>
        <end position="132"/>
    </location>
</feature>
<sequence>MSNQKIDTGPEAQPTEAQTPTGDVTTPGSTANIPVKKESNGPEQASQSTLAAAPAEAAEAASAASVSTAPKPSPSAAPADEVKTEPAEAPDSGEAAPAPAAGPEQGAPGAETTTGAGGDQAPTDQPPPEEEPVPQLVKVVHSARSVFRQRDVKEYDPFTAHLERRITKLFEALDTEQTGRVDVHELGTLIRSVGCCPSETELQEMVTQLEEEGQPGFIRLQTVMPYIIQCVEDRKYPSASTEQLLQAFQVLAEDCAAQEEARAGPKREKKEEEKDTLPQDKLVHILTEEGEHFSQEEVEEMLSAVPSSETGRVRYAEFVKQLVVPELW</sequence>
<keyword evidence="1" id="KW-0677">Repeat</keyword>
<evidence type="ECO:0000256" key="2">
    <source>
        <dbReference type="SAM" id="MobiDB-lite"/>
    </source>
</evidence>
<dbReference type="InterPro" id="IPR011992">
    <property type="entry name" value="EF-hand-dom_pair"/>
</dbReference>
<feature type="domain" description="EF-hand" evidence="3">
    <location>
        <begin position="161"/>
        <end position="196"/>
    </location>
</feature>
<dbReference type="SUPFAM" id="SSF47473">
    <property type="entry name" value="EF-hand"/>
    <property type="match status" value="1"/>
</dbReference>
<dbReference type="InterPro" id="IPR002048">
    <property type="entry name" value="EF_hand_dom"/>
</dbReference>
<feature type="compositionally biased region" description="Low complexity" evidence="2">
    <location>
        <begin position="87"/>
        <end position="114"/>
    </location>
</feature>
<dbReference type="Proteomes" id="UP000440578">
    <property type="component" value="Unassembled WGS sequence"/>
</dbReference>
<dbReference type="AlphaFoldDB" id="A0A6A4WGD4"/>
<dbReference type="GO" id="GO:0043226">
    <property type="term" value="C:organelle"/>
    <property type="evidence" value="ECO:0007669"/>
    <property type="project" value="UniProtKB-ARBA"/>
</dbReference>
<evidence type="ECO:0000259" key="3">
    <source>
        <dbReference type="PROSITE" id="PS50222"/>
    </source>
</evidence>
<dbReference type="FunFam" id="1.10.238.10:FF:000178">
    <property type="entry name" value="Calmodulin-2 A"/>
    <property type="match status" value="1"/>
</dbReference>
<evidence type="ECO:0000313" key="4">
    <source>
        <dbReference type="EMBL" id="KAF0301872.1"/>
    </source>
</evidence>
<accession>A0A6A4WGD4</accession>
<dbReference type="EMBL" id="VIIS01001113">
    <property type="protein sequence ID" value="KAF0301872.1"/>
    <property type="molecule type" value="Genomic_DNA"/>
</dbReference>
<reference evidence="4 5" key="1">
    <citation type="submission" date="2019-07" db="EMBL/GenBank/DDBJ databases">
        <title>Draft genome assembly of a fouling barnacle, Amphibalanus amphitrite (Darwin, 1854): The first reference genome for Thecostraca.</title>
        <authorList>
            <person name="Kim W."/>
        </authorList>
    </citation>
    <scope>NUCLEOTIDE SEQUENCE [LARGE SCALE GENOMIC DNA]</scope>
    <source>
        <strain evidence="4">SNU_AA5</strain>
        <tissue evidence="4">Soma without cirri and trophi</tissue>
    </source>
</reference>
<feature type="compositionally biased region" description="Low complexity" evidence="2">
    <location>
        <begin position="45"/>
        <end position="79"/>
    </location>
</feature>
<dbReference type="OrthoDB" id="10260307at2759"/>
<dbReference type="PANTHER" id="PTHR46763">
    <property type="entry name" value="DYNEIN REGULATORY COMPLEX PROTEIN 8"/>
    <property type="match status" value="1"/>
</dbReference>
<proteinExistence type="predicted"/>
<keyword evidence="5" id="KW-1185">Reference proteome</keyword>
<dbReference type="PANTHER" id="PTHR46763:SF1">
    <property type="entry name" value="DYNEIN REGULATORY COMPLEX PROTEIN 8"/>
    <property type="match status" value="1"/>
</dbReference>
<protein>
    <submittedName>
        <fullName evidence="4">Dynein regulatory complex protein 8</fullName>
    </submittedName>
</protein>
<gene>
    <name evidence="4" type="primary">Efcab2</name>
    <name evidence="4" type="ORF">FJT64_000093</name>
</gene>
<dbReference type="Gene3D" id="1.10.238.10">
    <property type="entry name" value="EF-hand"/>
    <property type="match status" value="1"/>
</dbReference>
<comment type="caution">
    <text evidence="4">The sequence shown here is derived from an EMBL/GenBank/DDBJ whole genome shotgun (WGS) entry which is preliminary data.</text>
</comment>
<evidence type="ECO:0000256" key="1">
    <source>
        <dbReference type="ARBA" id="ARBA00022737"/>
    </source>
</evidence>
<feature type="compositionally biased region" description="Polar residues" evidence="2">
    <location>
        <begin position="15"/>
        <end position="32"/>
    </location>
</feature>